<dbReference type="HOGENOM" id="CLU_011299_0_0_1"/>
<dbReference type="InParanoid" id="G8YB98"/>
<feature type="region of interest" description="Disordered" evidence="4">
    <location>
        <begin position="1"/>
        <end position="126"/>
    </location>
</feature>
<feature type="compositionally biased region" description="Low complexity" evidence="4">
    <location>
        <begin position="842"/>
        <end position="852"/>
    </location>
</feature>
<evidence type="ECO:0000256" key="4">
    <source>
        <dbReference type="SAM" id="MobiDB-lite"/>
    </source>
</evidence>
<feature type="compositionally biased region" description="Basic and acidic residues" evidence="4">
    <location>
        <begin position="815"/>
        <end position="841"/>
    </location>
</feature>
<feature type="compositionally biased region" description="Low complexity" evidence="4">
    <location>
        <begin position="101"/>
        <end position="110"/>
    </location>
</feature>
<dbReference type="InterPro" id="IPR040324">
    <property type="entry name" value="WDR44/Dgr2"/>
</dbReference>
<organism evidence="5 6">
    <name type="scientific">Pichia sorbitophila (strain ATCC MYA-4447 / BCRC 22081 / CBS 7064 / NBRC 10061 / NRRL Y-12695)</name>
    <name type="common">Hybrid yeast</name>
    <dbReference type="NCBI Taxonomy" id="559304"/>
    <lineage>
        <taxon>Eukaryota</taxon>
        <taxon>Fungi</taxon>
        <taxon>Dikarya</taxon>
        <taxon>Ascomycota</taxon>
        <taxon>Saccharomycotina</taxon>
        <taxon>Pichiomycetes</taxon>
        <taxon>Debaryomycetaceae</taxon>
        <taxon>Millerozyma</taxon>
    </lineage>
</organism>
<dbReference type="eggNOG" id="KOG0283">
    <property type="taxonomic scope" value="Eukaryota"/>
</dbReference>
<gene>
    <name evidence="5" type="primary">Piso0_001942</name>
    <name evidence="5" type="ORF">GNLVRS01_PISO0J01263g</name>
</gene>
<evidence type="ECO:0000313" key="6">
    <source>
        <dbReference type="Proteomes" id="UP000005222"/>
    </source>
</evidence>
<feature type="compositionally biased region" description="Low complexity" evidence="4">
    <location>
        <begin position="37"/>
        <end position="63"/>
    </location>
</feature>
<dbReference type="Proteomes" id="UP000005222">
    <property type="component" value="Chromosome J"/>
</dbReference>
<dbReference type="FunCoup" id="G8YB98">
    <property type="interactions" value="88"/>
</dbReference>
<evidence type="ECO:0000256" key="3">
    <source>
        <dbReference type="PROSITE-ProRule" id="PRU00221"/>
    </source>
</evidence>
<dbReference type="OrthoDB" id="1932312at2759"/>
<dbReference type="SUPFAM" id="SSF50978">
    <property type="entry name" value="WD40 repeat-like"/>
    <property type="match status" value="1"/>
</dbReference>
<feature type="region of interest" description="Disordered" evidence="4">
    <location>
        <begin position="714"/>
        <end position="854"/>
    </location>
</feature>
<dbReference type="InterPro" id="IPR001680">
    <property type="entry name" value="WD40_rpt"/>
</dbReference>
<evidence type="ECO:0000256" key="2">
    <source>
        <dbReference type="ARBA" id="ARBA00022737"/>
    </source>
</evidence>
<dbReference type="SMART" id="SM00320">
    <property type="entry name" value="WD40"/>
    <property type="match status" value="6"/>
</dbReference>
<sequence length="909" mass="102739">MAHLSTPPESSGGSSNKSGSSKRNIFSKILRKKESGSSKSGQKPSRQNSISSNRINGNHSSSSLSLMQRGGEKSNEHYIDDDVSAYNYEESNRDDGEYESDVSSSFSDVSGNAPGSTLFLGEDDRANNEKDSTLKYLRSVGLSYESLVPPKPIKTSRRNKQSPKTFKNLFLAQELNSARIDDANNDDTSISDESIRTNSSYNSNGESTQGVSISNEAANRKRIRAGKFNEGENYILQFSRDGKYLAAAGSDACIKIWKVISSPLGRLDESNGDARHEHGKNFSERTNDCSSAAVFYQKPVRIFRGHTDSIISLDWSKNNFLISGSMDKMVKLWHVDRQECLETFQNEDFVTAVAFHPTDDRFFLSGTLDNKVRIWSILEKNVPFFRELDENVLITAAAMTPDGQYSIIGGFNGVIYIFETKGLHVFNRFEVKETALVNPFHDKSGFRITGFIVFENTSQSASIDNSFDKWNVLMTTNDSKIRLVNSKMKLVTRFRGLSNTGSTIQASMSEDHRFILSGSEDHWCYIWENNNSIINNKLKLTLKDLVLEGKSHMNDLRHRNKLYAKFIHKNKLSKKMNLEKFLDEDKSYEFISNENSSYVYFHAHHSKVNAAVFAPESTKMLLRYSGDDIYQLQKKGTKFLQEFQDRPDNAVTADSDVVDHIIVTTDQNGLIKVFRQDIARDTRKKIINYTKNKKNICPKSRDRADSRQALESHLSTLSHNKNGNKPQKGTPKRISFHRHSSSDVPKTRALRSRSRSKNSDSQLSRENSTTTSIMNVPPELPRISSSKSLPGRKHKEPFTFDLGNNTIDVDLDSDDSFHNDLREAENGTEDIRIGDNEERNYFSDNDNYSSSNGERPVYANNLNAKRHLKSPQIPLIVNTNFSDDPKSSSIVDFQTPSSHKPKSKYHEDS</sequence>
<feature type="repeat" description="WD" evidence="3">
    <location>
        <begin position="303"/>
        <end position="343"/>
    </location>
</feature>
<evidence type="ECO:0000256" key="1">
    <source>
        <dbReference type="ARBA" id="ARBA00022574"/>
    </source>
</evidence>
<feature type="compositionally biased region" description="Polar residues" evidence="4">
    <location>
        <begin position="186"/>
        <end position="215"/>
    </location>
</feature>
<feature type="compositionally biased region" description="Low complexity" evidence="4">
    <location>
        <begin position="10"/>
        <end position="22"/>
    </location>
</feature>
<dbReference type="AlphaFoldDB" id="G8YB98"/>
<dbReference type="PROSITE" id="PS50294">
    <property type="entry name" value="WD_REPEATS_REGION"/>
    <property type="match status" value="2"/>
</dbReference>
<reference evidence="5 6" key="1">
    <citation type="journal article" date="2012" name="G3 (Bethesda)">
        <title>Pichia sorbitophila, an interspecies yeast hybrid reveals early steps of genome resolution following polyploidization.</title>
        <authorList>
            <person name="Leh Louis V."/>
            <person name="Despons L."/>
            <person name="Friedrich A."/>
            <person name="Martin T."/>
            <person name="Durrens P."/>
            <person name="Casaregola S."/>
            <person name="Neuveglise C."/>
            <person name="Fairhead C."/>
            <person name="Marck C."/>
            <person name="Cruz J.A."/>
            <person name="Straub M.L."/>
            <person name="Kugler V."/>
            <person name="Sacerdot C."/>
            <person name="Uzunov Z."/>
            <person name="Thierry A."/>
            <person name="Weiss S."/>
            <person name="Bleykasten C."/>
            <person name="De Montigny J."/>
            <person name="Jacques N."/>
            <person name="Jung P."/>
            <person name="Lemaire M."/>
            <person name="Mallet S."/>
            <person name="Morel G."/>
            <person name="Richard G.F."/>
            <person name="Sarkar A."/>
            <person name="Savel G."/>
            <person name="Schacherer J."/>
            <person name="Seret M.L."/>
            <person name="Talla E."/>
            <person name="Samson G."/>
            <person name="Jubin C."/>
            <person name="Poulain J."/>
            <person name="Vacherie B."/>
            <person name="Barbe V."/>
            <person name="Pelletier E."/>
            <person name="Sherman D.J."/>
            <person name="Westhof E."/>
            <person name="Weissenbach J."/>
            <person name="Baret P.V."/>
            <person name="Wincker P."/>
            <person name="Gaillardin C."/>
            <person name="Dujon B."/>
            <person name="Souciet J.L."/>
        </authorList>
    </citation>
    <scope>NUCLEOTIDE SEQUENCE [LARGE SCALE GENOMIC DNA]</scope>
    <source>
        <strain evidence="6">ATCC MYA-4447 / BCRC 22081 / CBS 7064 / NBRC 10061 / NRRL Y-12695</strain>
    </source>
</reference>
<dbReference type="EMBL" id="FO082050">
    <property type="protein sequence ID" value="CCE82229.1"/>
    <property type="molecule type" value="Genomic_DNA"/>
</dbReference>
<evidence type="ECO:0000313" key="5">
    <source>
        <dbReference type="EMBL" id="CCE82229.1"/>
    </source>
</evidence>
<feature type="region of interest" description="Disordered" evidence="4">
    <location>
        <begin position="182"/>
        <end position="215"/>
    </location>
</feature>
<keyword evidence="6" id="KW-1185">Reference proteome</keyword>
<feature type="compositionally biased region" description="Polar residues" evidence="4">
    <location>
        <begin position="714"/>
        <end position="727"/>
    </location>
</feature>
<dbReference type="Gene3D" id="2.130.10.10">
    <property type="entry name" value="YVTN repeat-like/Quinoprotein amine dehydrogenase"/>
    <property type="match status" value="2"/>
</dbReference>
<dbReference type="Pfam" id="PF00400">
    <property type="entry name" value="WD40"/>
    <property type="match status" value="4"/>
</dbReference>
<dbReference type="PANTHER" id="PTHR14221:SF0">
    <property type="entry name" value="WD REPEAT-CONTAINING PROTEIN 44"/>
    <property type="match status" value="1"/>
</dbReference>
<keyword evidence="2" id="KW-0677">Repeat</keyword>
<feature type="region of interest" description="Disordered" evidence="4">
    <location>
        <begin position="878"/>
        <end position="909"/>
    </location>
</feature>
<dbReference type="PANTHER" id="PTHR14221">
    <property type="entry name" value="WD REPEAT DOMAIN 44"/>
    <property type="match status" value="1"/>
</dbReference>
<dbReference type="STRING" id="559304.G8YB98"/>
<proteinExistence type="predicted"/>
<accession>G8YB98</accession>
<dbReference type="InterPro" id="IPR015943">
    <property type="entry name" value="WD40/YVTN_repeat-like_dom_sf"/>
</dbReference>
<name>G8YB98_PICSO</name>
<keyword evidence="1 3" id="KW-0853">WD repeat</keyword>
<feature type="compositionally biased region" description="Polar residues" evidence="4">
    <location>
        <begin position="759"/>
        <end position="774"/>
    </location>
</feature>
<dbReference type="InterPro" id="IPR036322">
    <property type="entry name" value="WD40_repeat_dom_sf"/>
</dbReference>
<dbReference type="PROSITE" id="PS50082">
    <property type="entry name" value="WD_REPEATS_2"/>
    <property type="match status" value="3"/>
</dbReference>
<feature type="repeat" description="WD" evidence="3">
    <location>
        <begin position="343"/>
        <end position="377"/>
    </location>
</feature>
<feature type="repeat" description="WD" evidence="3">
    <location>
        <begin position="236"/>
        <end position="259"/>
    </location>
</feature>
<feature type="compositionally biased region" description="Basic residues" evidence="4">
    <location>
        <begin position="730"/>
        <end position="739"/>
    </location>
</feature>
<feature type="compositionally biased region" description="Polar residues" evidence="4">
    <location>
        <begin position="878"/>
        <end position="898"/>
    </location>
</feature>
<feature type="compositionally biased region" description="Basic and acidic residues" evidence="4">
    <location>
        <begin position="70"/>
        <end position="80"/>
    </location>
</feature>
<protein>
    <submittedName>
        <fullName evidence="5">Piso0_001942 protein</fullName>
    </submittedName>
</protein>